<name>A0ABW1RS39_9LACO</name>
<gene>
    <name evidence="2" type="ORF">ACFQGR_02225</name>
</gene>
<feature type="compositionally biased region" description="Basic and acidic residues" evidence="1">
    <location>
        <begin position="294"/>
        <end position="314"/>
    </location>
</feature>
<evidence type="ECO:0000313" key="3">
    <source>
        <dbReference type="Proteomes" id="UP001596158"/>
    </source>
</evidence>
<keyword evidence="3" id="KW-1185">Reference proteome</keyword>
<proteinExistence type="predicted"/>
<evidence type="ECO:0000313" key="2">
    <source>
        <dbReference type="EMBL" id="MFC6178227.1"/>
    </source>
</evidence>
<organism evidence="2 3">
    <name type="scientific">Weissella sagaensis</name>
    <dbReference type="NCBI Taxonomy" id="2559928"/>
    <lineage>
        <taxon>Bacteria</taxon>
        <taxon>Bacillati</taxon>
        <taxon>Bacillota</taxon>
        <taxon>Bacilli</taxon>
        <taxon>Lactobacillales</taxon>
        <taxon>Lactobacillaceae</taxon>
        <taxon>Weissella</taxon>
    </lineage>
</organism>
<dbReference type="InterPro" id="IPR018330">
    <property type="entry name" value="RecT_fam"/>
</dbReference>
<accession>A0ABW1RS39</accession>
<protein>
    <submittedName>
        <fullName evidence="2">Recombinase RecT</fullName>
    </submittedName>
</protein>
<feature type="compositionally biased region" description="Basic and acidic residues" evidence="1">
    <location>
        <begin position="264"/>
        <end position="282"/>
    </location>
</feature>
<dbReference type="RefSeq" id="WP_137600937.1">
    <property type="nucleotide sequence ID" value="NZ_BJDT01000011.1"/>
</dbReference>
<evidence type="ECO:0000256" key="1">
    <source>
        <dbReference type="SAM" id="MobiDB-lite"/>
    </source>
</evidence>
<dbReference type="EMBL" id="JBHSSG010000008">
    <property type="protein sequence ID" value="MFC6178227.1"/>
    <property type="molecule type" value="Genomic_DNA"/>
</dbReference>
<dbReference type="Pfam" id="PF03837">
    <property type="entry name" value="RecT"/>
    <property type="match status" value="1"/>
</dbReference>
<comment type="caution">
    <text evidence="2">The sequence shown here is derived from an EMBL/GenBank/DDBJ whole genome shotgun (WGS) entry which is preliminary data.</text>
</comment>
<dbReference type="Proteomes" id="UP001596158">
    <property type="component" value="Unassembled WGS sequence"/>
</dbReference>
<sequence>MTETFNIANTASQQLVANSVTADFKGLVQSQGFKVPDGYHVANALQEAVAMLPTVNGINKVSADSIKKTLFDMVVQGLSPAKTQVYFIAYGNQLQMQRSYFGTQQVLKRLKDIEDIQAYVVRKDEQFDVDYDDNGGLVVVAHHTDFMKLDNEIIGAYAVITKADGHKQYEVMTKKQIDTSWTQARTNNVHKKFPEEMAKRTVINRAAKNIINTSSDDDNLIAAINGTTANEFGDDPKDVTPQTVEKPKQNALSRMAKAAPKQAENPKEQKQVEPQKNDEKQQPVEQPESTSNDVSHEDEQIPEEPVKDVPETVDGKNTVVEIKSWLDSHQIPYQQGLTKNELLEIVDQYQKSQEVDDDEEIILDDDGGFSLGDLFNDSKEGE</sequence>
<feature type="region of interest" description="Disordered" evidence="1">
    <location>
        <begin position="363"/>
        <end position="382"/>
    </location>
</feature>
<feature type="compositionally biased region" description="Polar residues" evidence="1">
    <location>
        <begin position="283"/>
        <end position="293"/>
    </location>
</feature>
<feature type="region of interest" description="Disordered" evidence="1">
    <location>
        <begin position="228"/>
        <end position="315"/>
    </location>
</feature>
<reference evidence="3" key="1">
    <citation type="journal article" date="2019" name="Int. J. Syst. Evol. Microbiol.">
        <title>The Global Catalogue of Microorganisms (GCM) 10K type strain sequencing project: providing services to taxonomists for standard genome sequencing and annotation.</title>
        <authorList>
            <consortium name="The Broad Institute Genomics Platform"/>
            <consortium name="The Broad Institute Genome Sequencing Center for Infectious Disease"/>
            <person name="Wu L."/>
            <person name="Ma J."/>
        </authorList>
    </citation>
    <scope>NUCLEOTIDE SEQUENCE [LARGE SCALE GENOMIC DNA]</scope>
    <source>
        <strain evidence="3">CCM 8924</strain>
    </source>
</reference>